<feature type="transmembrane region" description="Helical" evidence="1">
    <location>
        <begin position="32"/>
        <end position="49"/>
    </location>
</feature>
<feature type="transmembrane region" description="Helical" evidence="1">
    <location>
        <begin position="6"/>
        <end position="25"/>
    </location>
</feature>
<dbReference type="Proteomes" id="UP000286734">
    <property type="component" value="Unassembled WGS sequence"/>
</dbReference>
<protein>
    <submittedName>
        <fullName evidence="2">Uncharacterized protein</fullName>
    </submittedName>
</protein>
<evidence type="ECO:0000313" key="3">
    <source>
        <dbReference type="Proteomes" id="UP000286734"/>
    </source>
</evidence>
<organism evidence="2 3">
    <name type="scientific">Thermus scotoductus</name>
    <dbReference type="NCBI Taxonomy" id="37636"/>
    <lineage>
        <taxon>Bacteria</taxon>
        <taxon>Thermotogati</taxon>
        <taxon>Deinococcota</taxon>
        <taxon>Deinococci</taxon>
        <taxon>Thermales</taxon>
        <taxon>Thermaceae</taxon>
        <taxon>Thermus</taxon>
    </lineage>
</organism>
<proteinExistence type="predicted"/>
<name>A0A430R8K5_THESC</name>
<keyword evidence="1" id="KW-0472">Membrane</keyword>
<dbReference type="RefSeq" id="WP_126200484.1">
    <property type="nucleotide sequence ID" value="NZ_PELP01000222.1"/>
</dbReference>
<evidence type="ECO:0000313" key="2">
    <source>
        <dbReference type="EMBL" id="RTH03674.1"/>
    </source>
</evidence>
<reference evidence="2 3" key="1">
    <citation type="journal article" date="2019" name="Extremophiles">
        <title>Biogeography of thermophiles and predominance of Thermus scotoductus in domestic water heaters.</title>
        <authorList>
            <person name="Wilpiszeski R.L."/>
            <person name="Zhang Z."/>
            <person name="House C.H."/>
        </authorList>
    </citation>
    <scope>NUCLEOTIDE SEQUENCE [LARGE SCALE GENOMIC DNA]</scope>
    <source>
        <strain evidence="2 3">34_S34</strain>
    </source>
</reference>
<dbReference type="AlphaFoldDB" id="A0A430R8K5"/>
<sequence length="117" mass="12974">MPGQFDYAQVFTAVGLAFLLGMLVGSLVRTPVRVFLGLVGVVIGVYWFLSPGEVEGWLKSWAGYLERQVPLWTEWGVRWLAWMLRNPQEAIAYIGGVLLSAGPTYAFWAGLLGRVLV</sequence>
<keyword evidence="1" id="KW-1133">Transmembrane helix</keyword>
<gene>
    <name evidence="2" type="ORF">CSW47_08240</name>
</gene>
<comment type="caution">
    <text evidence="2">The sequence shown here is derived from an EMBL/GenBank/DDBJ whole genome shotgun (WGS) entry which is preliminary data.</text>
</comment>
<keyword evidence="1" id="KW-0812">Transmembrane</keyword>
<dbReference type="EMBL" id="PELP01000222">
    <property type="protein sequence ID" value="RTH03674.1"/>
    <property type="molecule type" value="Genomic_DNA"/>
</dbReference>
<evidence type="ECO:0000256" key="1">
    <source>
        <dbReference type="SAM" id="Phobius"/>
    </source>
</evidence>
<feature type="transmembrane region" description="Helical" evidence="1">
    <location>
        <begin position="90"/>
        <end position="112"/>
    </location>
</feature>
<accession>A0A430R8K5</accession>